<evidence type="ECO:0000256" key="2">
    <source>
        <dbReference type="ARBA" id="ARBA00022723"/>
    </source>
</evidence>
<sequence length="251" mass="28184">MPLPRDPGCKVSKTKTTSSPAVASKQCSYCDRKFSKVEHLKRHERSHTGERPYTCPKCQKSFSRSDVLIRHLKNHPRISDQEIENGQSEKVVDTKKNLLPHGALQIPTTAESLIAPLVTQASTEYSSQAKQDNNQQLSMPRNEAVTLDSQGTCGLDQLATLASRQDYGGDMMDTMLPAESHSTLHEISYDNSSNANQSYNWNQDHCTFQLNFQIDPNLDPRLTQPENFLTPSDQKKSEVKIKYESSQSGEL</sequence>
<accession>A0A420I5B5</accession>
<dbReference type="Proteomes" id="UP000286134">
    <property type="component" value="Unassembled WGS sequence"/>
</dbReference>
<evidence type="ECO:0000256" key="8">
    <source>
        <dbReference type="SAM" id="MobiDB-lite"/>
    </source>
</evidence>
<evidence type="ECO:0000313" key="10">
    <source>
        <dbReference type="EMBL" id="RKF64835.1"/>
    </source>
</evidence>
<dbReference type="SUPFAM" id="SSF57667">
    <property type="entry name" value="beta-beta-alpha zinc fingers"/>
    <property type="match status" value="1"/>
</dbReference>
<dbReference type="Gene3D" id="3.30.160.60">
    <property type="entry name" value="Classic Zinc Finger"/>
    <property type="match status" value="2"/>
</dbReference>
<feature type="compositionally biased region" description="Basic and acidic residues" evidence="8">
    <location>
        <begin position="233"/>
        <end position="243"/>
    </location>
</feature>
<dbReference type="SMART" id="SM00355">
    <property type="entry name" value="ZnF_C2H2"/>
    <property type="match status" value="2"/>
</dbReference>
<dbReference type="AlphaFoldDB" id="A0A420I5B5"/>
<evidence type="ECO:0000256" key="7">
    <source>
        <dbReference type="PROSITE-ProRule" id="PRU00042"/>
    </source>
</evidence>
<keyword evidence="2" id="KW-0479">Metal-binding</keyword>
<dbReference type="EMBL" id="MCFK01001592">
    <property type="protein sequence ID" value="RKF64835.1"/>
    <property type="molecule type" value="Genomic_DNA"/>
</dbReference>
<keyword evidence="4 7" id="KW-0863">Zinc-finger</keyword>
<dbReference type="Pfam" id="PF00096">
    <property type="entry name" value="zf-C2H2"/>
    <property type="match status" value="2"/>
</dbReference>
<evidence type="ECO:0000256" key="6">
    <source>
        <dbReference type="ARBA" id="ARBA00023242"/>
    </source>
</evidence>
<dbReference type="InterPro" id="IPR036236">
    <property type="entry name" value="Znf_C2H2_sf"/>
</dbReference>
<keyword evidence="5" id="KW-0862">Zinc</keyword>
<organism evidence="10 11">
    <name type="scientific">Erysiphe neolycopersici</name>
    <dbReference type="NCBI Taxonomy" id="212602"/>
    <lineage>
        <taxon>Eukaryota</taxon>
        <taxon>Fungi</taxon>
        <taxon>Dikarya</taxon>
        <taxon>Ascomycota</taxon>
        <taxon>Pezizomycotina</taxon>
        <taxon>Leotiomycetes</taxon>
        <taxon>Erysiphales</taxon>
        <taxon>Erysiphaceae</taxon>
        <taxon>Erysiphe</taxon>
    </lineage>
</organism>
<comment type="caution">
    <text evidence="10">The sequence shown here is derived from an EMBL/GenBank/DDBJ whole genome shotgun (WGS) entry which is preliminary data.</text>
</comment>
<keyword evidence="6" id="KW-0539">Nucleus</keyword>
<feature type="domain" description="C2H2-type" evidence="9">
    <location>
        <begin position="25"/>
        <end position="52"/>
    </location>
</feature>
<feature type="domain" description="C2H2-type" evidence="9">
    <location>
        <begin position="53"/>
        <end position="75"/>
    </location>
</feature>
<proteinExistence type="predicted"/>
<dbReference type="InterPro" id="IPR051059">
    <property type="entry name" value="VerF-like"/>
</dbReference>
<dbReference type="GO" id="GO:0005634">
    <property type="term" value="C:nucleus"/>
    <property type="evidence" value="ECO:0007669"/>
    <property type="project" value="UniProtKB-SubCell"/>
</dbReference>
<dbReference type="GO" id="GO:0000981">
    <property type="term" value="F:DNA-binding transcription factor activity, RNA polymerase II-specific"/>
    <property type="evidence" value="ECO:0007669"/>
    <property type="project" value="InterPro"/>
</dbReference>
<dbReference type="PANTHER" id="PTHR40626">
    <property type="entry name" value="MIP31509P"/>
    <property type="match status" value="1"/>
</dbReference>
<evidence type="ECO:0000259" key="9">
    <source>
        <dbReference type="PROSITE" id="PS50157"/>
    </source>
</evidence>
<comment type="subcellular location">
    <subcellularLocation>
        <location evidence="1">Nucleus</location>
    </subcellularLocation>
</comment>
<dbReference type="STRING" id="212602.A0A420I5B5"/>
<dbReference type="GO" id="GO:0000785">
    <property type="term" value="C:chromatin"/>
    <property type="evidence" value="ECO:0007669"/>
    <property type="project" value="TreeGrafter"/>
</dbReference>
<dbReference type="GO" id="GO:0008270">
    <property type="term" value="F:zinc ion binding"/>
    <property type="evidence" value="ECO:0007669"/>
    <property type="project" value="UniProtKB-KW"/>
</dbReference>
<reference evidence="10 11" key="1">
    <citation type="journal article" date="2018" name="BMC Genomics">
        <title>Comparative genome analyses reveal sequence features reflecting distinct modes of host-adaptation between dicot and monocot powdery mildew.</title>
        <authorList>
            <person name="Wu Y."/>
            <person name="Ma X."/>
            <person name="Pan Z."/>
            <person name="Kale S.D."/>
            <person name="Song Y."/>
            <person name="King H."/>
            <person name="Zhang Q."/>
            <person name="Presley C."/>
            <person name="Deng X."/>
            <person name="Wei C.I."/>
            <person name="Xiao S."/>
        </authorList>
    </citation>
    <scope>NUCLEOTIDE SEQUENCE [LARGE SCALE GENOMIC DNA]</scope>
    <source>
        <strain evidence="10">UMSG2</strain>
    </source>
</reference>
<keyword evidence="11" id="KW-1185">Reference proteome</keyword>
<evidence type="ECO:0000313" key="11">
    <source>
        <dbReference type="Proteomes" id="UP000286134"/>
    </source>
</evidence>
<dbReference type="InterPro" id="IPR013087">
    <property type="entry name" value="Znf_C2H2_type"/>
</dbReference>
<gene>
    <name evidence="10" type="ORF">OnM2_015016</name>
</gene>
<protein>
    <submittedName>
        <fullName evidence="10">Putative c2h2 type zinc finger domain containing protein</fullName>
    </submittedName>
</protein>
<dbReference type="OrthoDB" id="10018191at2759"/>
<dbReference type="PROSITE" id="PS00028">
    <property type="entry name" value="ZINC_FINGER_C2H2_1"/>
    <property type="match status" value="2"/>
</dbReference>
<dbReference type="PROSITE" id="PS50157">
    <property type="entry name" value="ZINC_FINGER_C2H2_2"/>
    <property type="match status" value="2"/>
</dbReference>
<evidence type="ECO:0000256" key="4">
    <source>
        <dbReference type="ARBA" id="ARBA00022771"/>
    </source>
</evidence>
<name>A0A420I5B5_9PEZI</name>
<keyword evidence="3" id="KW-0677">Repeat</keyword>
<dbReference type="FunFam" id="3.30.160.60:FF:002343">
    <property type="entry name" value="Zinc finger protein 33A"/>
    <property type="match status" value="1"/>
</dbReference>
<dbReference type="PANTHER" id="PTHR40626:SF11">
    <property type="entry name" value="ZINC FINGER PROTEIN YPR022C"/>
    <property type="match status" value="1"/>
</dbReference>
<feature type="region of interest" description="Disordered" evidence="8">
    <location>
        <begin position="217"/>
        <end position="251"/>
    </location>
</feature>
<evidence type="ECO:0000256" key="3">
    <source>
        <dbReference type="ARBA" id="ARBA00022737"/>
    </source>
</evidence>
<evidence type="ECO:0000256" key="5">
    <source>
        <dbReference type="ARBA" id="ARBA00022833"/>
    </source>
</evidence>
<evidence type="ECO:0000256" key="1">
    <source>
        <dbReference type="ARBA" id="ARBA00004123"/>
    </source>
</evidence>
<dbReference type="GO" id="GO:0000978">
    <property type="term" value="F:RNA polymerase II cis-regulatory region sequence-specific DNA binding"/>
    <property type="evidence" value="ECO:0007669"/>
    <property type="project" value="InterPro"/>
</dbReference>